<evidence type="ECO:0000256" key="1">
    <source>
        <dbReference type="SAM" id="SignalP"/>
    </source>
</evidence>
<keyword evidence="1" id="KW-0732">Signal</keyword>
<dbReference type="RefSeq" id="WP_270128366.1">
    <property type="nucleotide sequence ID" value="NZ_CP115396.1"/>
</dbReference>
<evidence type="ECO:0000313" key="2">
    <source>
        <dbReference type="EMBL" id="WBO85752.1"/>
    </source>
</evidence>
<evidence type="ECO:0000313" key="3">
    <source>
        <dbReference type="Proteomes" id="UP001211872"/>
    </source>
</evidence>
<name>A0ABY7PS74_9BACT</name>
<proteinExistence type="predicted"/>
<feature type="signal peptide" evidence="1">
    <location>
        <begin position="1"/>
        <end position="20"/>
    </location>
</feature>
<protein>
    <submittedName>
        <fullName evidence="2">Uncharacterized protein</fullName>
    </submittedName>
</protein>
<feature type="chain" id="PRO_5045150987" evidence="1">
    <location>
        <begin position="21"/>
        <end position="160"/>
    </location>
</feature>
<reference evidence="2 3" key="1">
    <citation type="journal article" date="2011" name="Int. J. Syst. Evol. Microbiol.">
        <title>Hymenobacter yonginensis sp. nov., isolated from a mesotrophic artificial lake.</title>
        <authorList>
            <person name="Joung Y."/>
            <person name="Cho S.H."/>
            <person name="Kim H."/>
            <person name="Kim S.B."/>
            <person name="Joh K."/>
        </authorList>
    </citation>
    <scope>NUCLEOTIDE SEQUENCE [LARGE SCALE GENOMIC DNA]</scope>
    <source>
        <strain evidence="2 3">KCTC 22745</strain>
    </source>
</reference>
<dbReference type="Proteomes" id="UP001211872">
    <property type="component" value="Chromosome"/>
</dbReference>
<accession>A0ABY7PS74</accession>
<dbReference type="EMBL" id="CP115396">
    <property type="protein sequence ID" value="WBO85752.1"/>
    <property type="molecule type" value="Genomic_DNA"/>
</dbReference>
<organism evidence="2 3">
    <name type="scientific">Hymenobacter yonginensis</name>
    <dbReference type="NCBI Taxonomy" id="748197"/>
    <lineage>
        <taxon>Bacteria</taxon>
        <taxon>Pseudomonadati</taxon>
        <taxon>Bacteroidota</taxon>
        <taxon>Cytophagia</taxon>
        <taxon>Cytophagales</taxon>
        <taxon>Hymenobacteraceae</taxon>
        <taxon>Hymenobacter</taxon>
    </lineage>
</organism>
<keyword evidence="3" id="KW-1185">Reference proteome</keyword>
<gene>
    <name evidence="2" type="ORF">O9Z63_05780</name>
</gene>
<sequence>MLKKLCCLLLLAGAAPLAHAQTRPAPVKVPATTATPLEATATKEHDTMVIELTDAPMVIWRRLAQVLAVRGYAIEHSSPELLTLATYPLEVRSSRIRIAGMVEGRTLMVRAYAVYQNEGYPETNQRARRRGGDNAEWEELAAIGQQLGGTIRYTTSAAPQ</sequence>